<dbReference type="RefSeq" id="WP_081151552.1">
    <property type="nucleotide sequence ID" value="NZ_LVYD01000058.1"/>
</dbReference>
<keyword evidence="4" id="KW-1185">Reference proteome</keyword>
<evidence type="ECO:0000313" key="4">
    <source>
        <dbReference type="Proteomes" id="UP000192796"/>
    </source>
</evidence>
<sequence length="369" mass="42574">MRLNFNLPLLLCVITVATHGQEIRPPSLNIGDPAPPLRLREWIKGSPVQHLEKNKVYVIEFWATWCAPCRSAMPHLSALARKYRDKFTVLSIDVMERKTTPIEKVKAFVDSMGDRMDYPVAVEDSYLMQSGWLNAAEAHGIPSVFVVNAEGKIAWIGHPMLLEEVLQKIKNNTWDINEALARRNWQRRLAKLDQDASYELIRFRHDPLQDLRDPDSVLLTINEIVRKEPDLKYAPIIAYNTFVSLLRIDPRKAYEYGKMAMVTPTYDEPAWSQIRVAVRTYADKLKLPAEIYQLGAEAYQAEIDHIAFPENVDLYKFYNNMATLYWRANDSLKAIDAQQKAIADLKNRKNFSSATLAEYELKLQQYKSK</sequence>
<name>A0A1V9FS58_9BACT</name>
<feature type="domain" description="Thioredoxin" evidence="2">
    <location>
        <begin position="28"/>
        <end position="174"/>
    </location>
</feature>
<dbReference type="PANTHER" id="PTHR42852">
    <property type="entry name" value="THIOL:DISULFIDE INTERCHANGE PROTEIN DSBE"/>
    <property type="match status" value="1"/>
</dbReference>
<dbReference type="SUPFAM" id="SSF52833">
    <property type="entry name" value="Thioredoxin-like"/>
    <property type="match status" value="1"/>
</dbReference>
<dbReference type="InterPro" id="IPR036249">
    <property type="entry name" value="Thioredoxin-like_sf"/>
</dbReference>
<dbReference type="STRING" id="1703345.A3860_05505"/>
<accession>A0A1V9FS58</accession>
<dbReference type="AlphaFoldDB" id="A0A1V9FS58"/>
<dbReference type="PANTHER" id="PTHR42852:SF18">
    <property type="entry name" value="CHROMOSOME UNDETERMINED SCAFFOLD_47, WHOLE GENOME SHOTGUN SEQUENCE"/>
    <property type="match status" value="1"/>
</dbReference>
<dbReference type="Proteomes" id="UP000192796">
    <property type="component" value="Unassembled WGS sequence"/>
</dbReference>
<feature type="coiled-coil region" evidence="1">
    <location>
        <begin position="328"/>
        <end position="362"/>
    </location>
</feature>
<dbReference type="InterPro" id="IPR050553">
    <property type="entry name" value="Thioredoxin_ResA/DsbE_sf"/>
</dbReference>
<evidence type="ECO:0000259" key="2">
    <source>
        <dbReference type="PROSITE" id="PS51352"/>
    </source>
</evidence>
<gene>
    <name evidence="3" type="ORF">A3860_05505</name>
</gene>
<protein>
    <recommendedName>
        <fullName evidence="2">Thioredoxin domain-containing protein</fullName>
    </recommendedName>
</protein>
<dbReference type="OrthoDB" id="9802923at2"/>
<dbReference type="Gene3D" id="3.40.30.10">
    <property type="entry name" value="Glutaredoxin"/>
    <property type="match status" value="1"/>
</dbReference>
<evidence type="ECO:0000313" key="3">
    <source>
        <dbReference type="EMBL" id="OQP61173.1"/>
    </source>
</evidence>
<evidence type="ECO:0000256" key="1">
    <source>
        <dbReference type="SAM" id="Coils"/>
    </source>
</evidence>
<dbReference type="InterPro" id="IPR013766">
    <property type="entry name" value="Thioredoxin_domain"/>
</dbReference>
<reference evidence="3 4" key="1">
    <citation type="submission" date="2016-03" db="EMBL/GenBank/DDBJ databases">
        <title>Niastella vici sp. nov., isolated from farmland soil.</title>
        <authorList>
            <person name="Chen L."/>
            <person name="Wang D."/>
            <person name="Yang S."/>
            <person name="Wang G."/>
        </authorList>
    </citation>
    <scope>NUCLEOTIDE SEQUENCE [LARGE SCALE GENOMIC DNA]</scope>
    <source>
        <strain evidence="3 4">DJ57</strain>
    </source>
</reference>
<comment type="caution">
    <text evidence="3">The sequence shown here is derived from an EMBL/GenBank/DDBJ whole genome shotgun (WGS) entry which is preliminary data.</text>
</comment>
<dbReference type="Pfam" id="PF00085">
    <property type="entry name" value="Thioredoxin"/>
    <property type="match status" value="1"/>
</dbReference>
<keyword evidence="1" id="KW-0175">Coiled coil</keyword>
<dbReference type="PROSITE" id="PS51352">
    <property type="entry name" value="THIOREDOXIN_2"/>
    <property type="match status" value="1"/>
</dbReference>
<dbReference type="EMBL" id="LVYD01000058">
    <property type="protein sequence ID" value="OQP61173.1"/>
    <property type="molecule type" value="Genomic_DNA"/>
</dbReference>
<proteinExistence type="predicted"/>
<dbReference type="CDD" id="cd02966">
    <property type="entry name" value="TlpA_like_family"/>
    <property type="match status" value="1"/>
</dbReference>
<organism evidence="3 4">
    <name type="scientific">Niastella vici</name>
    <dbReference type="NCBI Taxonomy" id="1703345"/>
    <lineage>
        <taxon>Bacteria</taxon>
        <taxon>Pseudomonadati</taxon>
        <taxon>Bacteroidota</taxon>
        <taxon>Chitinophagia</taxon>
        <taxon>Chitinophagales</taxon>
        <taxon>Chitinophagaceae</taxon>
        <taxon>Niastella</taxon>
    </lineage>
</organism>